<dbReference type="GO" id="GO:0005975">
    <property type="term" value="P:carbohydrate metabolic process"/>
    <property type="evidence" value="ECO:0007669"/>
    <property type="project" value="InterPro"/>
</dbReference>
<feature type="transmembrane region" description="Helical" evidence="1">
    <location>
        <begin position="12"/>
        <end position="36"/>
    </location>
</feature>
<dbReference type="Gene3D" id="2.30.30.40">
    <property type="entry name" value="SH3 Domains"/>
    <property type="match status" value="1"/>
</dbReference>
<dbReference type="InterPro" id="IPR011583">
    <property type="entry name" value="Chitinase_II/V-like_cat"/>
</dbReference>
<accession>A0A3L7JZ45</accession>
<dbReference type="PROSITE" id="PS51910">
    <property type="entry name" value="GH18_2"/>
    <property type="match status" value="1"/>
</dbReference>
<keyword evidence="1" id="KW-0472">Membrane</keyword>
<dbReference type="InterPro" id="IPR017853">
    <property type="entry name" value="GH"/>
</dbReference>
<gene>
    <name evidence="3" type="ORF">D9X91_07660</name>
</gene>
<dbReference type="InterPro" id="IPR003646">
    <property type="entry name" value="SH3-like_bac-type"/>
</dbReference>
<dbReference type="Proteomes" id="UP000276770">
    <property type="component" value="Unassembled WGS sequence"/>
</dbReference>
<dbReference type="Pfam" id="PF07833">
    <property type="entry name" value="Cu_amine_oxidN1"/>
    <property type="match status" value="1"/>
</dbReference>
<dbReference type="InterPro" id="IPR012854">
    <property type="entry name" value="Cu_amine_oxidase-like_N"/>
</dbReference>
<dbReference type="SUPFAM" id="SSF51445">
    <property type="entry name" value="(Trans)glycosidases"/>
    <property type="match status" value="1"/>
</dbReference>
<comment type="caution">
    <text evidence="3">The sequence shown here is derived from an EMBL/GenBank/DDBJ whole genome shotgun (WGS) entry which is preliminary data.</text>
</comment>
<evidence type="ECO:0000259" key="2">
    <source>
        <dbReference type="PROSITE" id="PS51910"/>
    </source>
</evidence>
<reference evidence="3 4" key="1">
    <citation type="submission" date="2018-10" db="EMBL/GenBank/DDBJ databases">
        <title>Falsibacillus sp. genome draft.</title>
        <authorList>
            <person name="Shi S."/>
        </authorList>
    </citation>
    <scope>NUCLEOTIDE SEQUENCE [LARGE SCALE GENOMIC DNA]</scope>
    <source>
        <strain evidence="3 4">GY 10110</strain>
    </source>
</reference>
<dbReference type="Pfam" id="PF00704">
    <property type="entry name" value="Glyco_hydro_18"/>
    <property type="match status" value="1"/>
</dbReference>
<dbReference type="OrthoDB" id="9775889at2"/>
<dbReference type="InterPro" id="IPR001223">
    <property type="entry name" value="Glyco_hydro18_cat"/>
</dbReference>
<organism evidence="3 4">
    <name type="scientific">Falsibacillus albus</name>
    <dbReference type="NCBI Taxonomy" id="2478915"/>
    <lineage>
        <taxon>Bacteria</taxon>
        <taxon>Bacillati</taxon>
        <taxon>Bacillota</taxon>
        <taxon>Bacilli</taxon>
        <taxon>Bacillales</taxon>
        <taxon>Bacillaceae</taxon>
        <taxon>Falsibacillus</taxon>
    </lineage>
</organism>
<dbReference type="GO" id="GO:0008061">
    <property type="term" value="F:chitin binding"/>
    <property type="evidence" value="ECO:0007669"/>
    <property type="project" value="InterPro"/>
</dbReference>
<keyword evidence="3" id="KW-0378">Hydrolase</keyword>
<dbReference type="Gene3D" id="3.20.20.80">
    <property type="entry name" value="Glycosidases"/>
    <property type="match status" value="1"/>
</dbReference>
<dbReference type="PANTHER" id="PTHR46066">
    <property type="entry name" value="CHITINASE DOMAIN-CONTAINING PROTEIN 1 FAMILY MEMBER"/>
    <property type="match status" value="1"/>
</dbReference>
<dbReference type="AlphaFoldDB" id="A0A3L7JZ45"/>
<dbReference type="Gene3D" id="3.10.50.10">
    <property type="match status" value="1"/>
</dbReference>
<sequence length="577" mass="66405">MEVIQQERAPKTSVMFAIIACFLFLSITGYLLFYFYPFASNQKAAFKTAQHPIVFEDKIEGDAVIKNGVVYVPASFLMKHVDSSVYEDPATHSVVITTKNKVINMPDSSLKYYINERPVTLHFPINMEINKKQYIALDPLISFYPLQYKEFKETEIIQIEKDGETHLKGEVEGQDARPAFLRLRKEPDLQSPYVDQVENGEEVAIINEERGYYLARTDSGISGYIRKSYIHLKGKRTVHVRMDQESWKPIKSPLPIQLTWETVYSKNPDVKKLGELPGINIVSPTWFHLLNEKGDIDNLGSMEYVRWAQNHHNQIWGVFTNSFDPELTHEAFKSFESRQNIIRELIHYSKLYQLNGINLDIENVSFSDKEYVTQFVREAAARLHQAGLIISMDVTFISSSGNWSKFYDRQELARSVDYMIVMAYDEHGANSQTSGSVASIPWVENNLKALLKVVPNEKLVLGIPLFTRLWKEQKQSDGSLTVSSKALKMDEAKQWITERKLTPIYDQDSGQNFVSYTNEKEQATYKMWLEDECSLQNRTALAEKYQLAGVAAWARYFADQSAWTSLKNSMTALYQKK</sequence>
<dbReference type="PANTHER" id="PTHR46066:SF2">
    <property type="entry name" value="CHITINASE DOMAIN-CONTAINING PROTEIN 1"/>
    <property type="match status" value="1"/>
</dbReference>
<dbReference type="RefSeq" id="WP_121680010.1">
    <property type="nucleotide sequence ID" value="NZ_RCVZ01000004.1"/>
</dbReference>
<dbReference type="GO" id="GO:0016787">
    <property type="term" value="F:hydrolase activity"/>
    <property type="evidence" value="ECO:0007669"/>
    <property type="project" value="UniProtKB-KW"/>
</dbReference>
<dbReference type="Pfam" id="PF08239">
    <property type="entry name" value="SH3_3"/>
    <property type="match status" value="1"/>
</dbReference>
<dbReference type="InterPro" id="IPR029070">
    <property type="entry name" value="Chitinase_insertion_sf"/>
</dbReference>
<evidence type="ECO:0000256" key="1">
    <source>
        <dbReference type="SAM" id="Phobius"/>
    </source>
</evidence>
<proteinExistence type="predicted"/>
<dbReference type="SMART" id="SM00636">
    <property type="entry name" value="Glyco_18"/>
    <property type="match status" value="1"/>
</dbReference>
<keyword evidence="1" id="KW-0812">Transmembrane</keyword>
<dbReference type="SUPFAM" id="SSF55383">
    <property type="entry name" value="Copper amine oxidase, domain N"/>
    <property type="match status" value="1"/>
</dbReference>
<evidence type="ECO:0000313" key="3">
    <source>
        <dbReference type="EMBL" id="RLQ96158.1"/>
    </source>
</evidence>
<protein>
    <submittedName>
        <fullName evidence="3">Peptidoglycan hydrolase</fullName>
    </submittedName>
</protein>
<dbReference type="InterPro" id="IPR036582">
    <property type="entry name" value="Mao_N_sf"/>
</dbReference>
<keyword evidence="1" id="KW-1133">Transmembrane helix</keyword>
<feature type="domain" description="GH18" evidence="2">
    <location>
        <begin position="251"/>
        <end position="573"/>
    </location>
</feature>
<evidence type="ECO:0000313" key="4">
    <source>
        <dbReference type="Proteomes" id="UP000276770"/>
    </source>
</evidence>
<keyword evidence="4" id="KW-1185">Reference proteome</keyword>
<name>A0A3L7JZ45_9BACI</name>
<dbReference type="EMBL" id="RCVZ01000004">
    <property type="protein sequence ID" value="RLQ96158.1"/>
    <property type="molecule type" value="Genomic_DNA"/>
</dbReference>